<gene>
    <name evidence="1" type="ORF">SAMN05444487_10710</name>
</gene>
<dbReference type="STRING" id="1048340.SAMN05444487_10710"/>
<protein>
    <submittedName>
        <fullName evidence="1">Uncharacterized protein</fullName>
    </submittedName>
</protein>
<evidence type="ECO:0000313" key="2">
    <source>
        <dbReference type="Proteomes" id="UP000198534"/>
    </source>
</evidence>
<sequence>MNRWFASDGSENSAVIKGYEENRQQMSAGMTGTFFIWCKRVEYE</sequence>
<dbReference type="AlphaFoldDB" id="A0A1H2WXT9"/>
<dbReference type="RefSeq" id="WP_281242008.1">
    <property type="nucleotide sequence ID" value="NZ_FNNQ01000007.1"/>
</dbReference>
<proteinExistence type="predicted"/>
<reference evidence="1 2" key="1">
    <citation type="submission" date="2016-10" db="EMBL/GenBank/DDBJ databases">
        <authorList>
            <person name="de Groot N.N."/>
        </authorList>
    </citation>
    <scope>NUCLEOTIDE SEQUENCE [LARGE SCALE GENOMIC DNA]</scope>
    <source>
        <strain evidence="1 2">DSM 45610</strain>
    </source>
</reference>
<name>A0A1H2WXT9_9BACL</name>
<organism evidence="1 2">
    <name type="scientific">Marininema mesophilum</name>
    <dbReference type="NCBI Taxonomy" id="1048340"/>
    <lineage>
        <taxon>Bacteria</taxon>
        <taxon>Bacillati</taxon>
        <taxon>Bacillota</taxon>
        <taxon>Bacilli</taxon>
        <taxon>Bacillales</taxon>
        <taxon>Thermoactinomycetaceae</taxon>
        <taxon>Marininema</taxon>
    </lineage>
</organism>
<dbReference type="EMBL" id="FNNQ01000007">
    <property type="protein sequence ID" value="SDW85357.1"/>
    <property type="molecule type" value="Genomic_DNA"/>
</dbReference>
<keyword evidence="2" id="KW-1185">Reference proteome</keyword>
<accession>A0A1H2WXT9</accession>
<dbReference type="Proteomes" id="UP000198534">
    <property type="component" value="Unassembled WGS sequence"/>
</dbReference>
<evidence type="ECO:0000313" key="1">
    <source>
        <dbReference type="EMBL" id="SDW85357.1"/>
    </source>
</evidence>